<dbReference type="AlphaFoldDB" id="A0A4R6QKG4"/>
<dbReference type="Pfam" id="PF12697">
    <property type="entry name" value="Abhydrolase_6"/>
    <property type="match status" value="1"/>
</dbReference>
<keyword evidence="5" id="KW-1185">Reference proteome</keyword>
<reference evidence="4 5" key="1">
    <citation type="submission" date="2019-03" db="EMBL/GenBank/DDBJ databases">
        <title>Genomic Encyclopedia of Type Strains, Phase IV (KMG-IV): sequencing the most valuable type-strain genomes for metagenomic binning, comparative biology and taxonomic classification.</title>
        <authorList>
            <person name="Goeker M."/>
        </authorList>
    </citation>
    <scope>NUCLEOTIDE SEQUENCE [LARGE SCALE GENOMIC DNA]</scope>
    <source>
        <strain evidence="4 5">DSM 16998</strain>
    </source>
</reference>
<evidence type="ECO:0000259" key="3">
    <source>
        <dbReference type="Pfam" id="PF12697"/>
    </source>
</evidence>
<dbReference type="InterPro" id="IPR029058">
    <property type="entry name" value="AB_hydrolase_fold"/>
</dbReference>
<dbReference type="Proteomes" id="UP000295361">
    <property type="component" value="Unassembled WGS sequence"/>
</dbReference>
<accession>A0A4R6QKG4</accession>
<sequence length="297" mass="32783">MASLLGLAAVAAALWWALFGLKPYTITDEALRARYAYSATAAGLAMQQTAEPGHAQVLRFKSFDGSEVEGRIVYPGDPATAQRPFPLLVGLHGMGRSHVRWWQGEFKQRPTVEHTHRITALALQRGYAVLALDARNHGARKNPEYPLQDLMQDLHYWGKRDPYEQMIIDTVRDYRLLLDWVQTQPQLDAGQIRVAGYSMGAQMALLIGGLDPRVMAVLAIVPPHLDNKVAAAAPRNLLAGLAGKKVWLLSADDDEHSARADNAALFEAIPGQDKQHLRFAGGHLLPAGYVDRLAPWF</sequence>
<dbReference type="RefSeq" id="WP_133701726.1">
    <property type="nucleotide sequence ID" value="NZ_SNXS01000004.1"/>
</dbReference>
<dbReference type="PANTHER" id="PTHR22946:SF9">
    <property type="entry name" value="POLYKETIDE TRANSFERASE AF380"/>
    <property type="match status" value="1"/>
</dbReference>
<feature type="domain" description="AB hydrolase-1" evidence="3">
    <location>
        <begin position="89"/>
        <end position="268"/>
    </location>
</feature>
<protein>
    <submittedName>
        <fullName evidence="4">Alpha/beta hydrolase family protein</fullName>
    </submittedName>
</protein>
<evidence type="ECO:0000313" key="4">
    <source>
        <dbReference type="EMBL" id="TDP63863.1"/>
    </source>
</evidence>
<evidence type="ECO:0000256" key="2">
    <source>
        <dbReference type="ARBA" id="ARBA00038115"/>
    </source>
</evidence>
<dbReference type="GO" id="GO:0052689">
    <property type="term" value="F:carboxylic ester hydrolase activity"/>
    <property type="evidence" value="ECO:0007669"/>
    <property type="project" value="UniProtKB-ARBA"/>
</dbReference>
<comment type="similarity">
    <text evidence="2">Belongs to the AB hydrolase superfamily. FUS2 hydrolase family.</text>
</comment>
<dbReference type="PANTHER" id="PTHR22946">
    <property type="entry name" value="DIENELACTONE HYDROLASE DOMAIN-CONTAINING PROTEIN-RELATED"/>
    <property type="match status" value="1"/>
</dbReference>
<evidence type="ECO:0000313" key="5">
    <source>
        <dbReference type="Proteomes" id="UP000295361"/>
    </source>
</evidence>
<dbReference type="InParanoid" id="A0A4R6QKG4"/>
<dbReference type="InterPro" id="IPR000073">
    <property type="entry name" value="AB_hydrolase_1"/>
</dbReference>
<proteinExistence type="inferred from homology"/>
<gene>
    <name evidence="4" type="ORF">DES47_104145</name>
</gene>
<evidence type="ECO:0000256" key="1">
    <source>
        <dbReference type="ARBA" id="ARBA00022801"/>
    </source>
</evidence>
<comment type="caution">
    <text evidence="4">The sequence shown here is derived from an EMBL/GenBank/DDBJ whole genome shotgun (WGS) entry which is preliminary data.</text>
</comment>
<dbReference type="InterPro" id="IPR050261">
    <property type="entry name" value="FrsA_esterase"/>
</dbReference>
<organism evidence="4 5">
    <name type="scientific">Roseateles toxinivorans</name>
    <dbReference type="NCBI Taxonomy" id="270368"/>
    <lineage>
        <taxon>Bacteria</taxon>
        <taxon>Pseudomonadati</taxon>
        <taxon>Pseudomonadota</taxon>
        <taxon>Betaproteobacteria</taxon>
        <taxon>Burkholderiales</taxon>
        <taxon>Sphaerotilaceae</taxon>
        <taxon>Roseateles</taxon>
    </lineage>
</organism>
<dbReference type="OrthoDB" id="9787933at2"/>
<dbReference type="SUPFAM" id="SSF53474">
    <property type="entry name" value="alpha/beta-Hydrolases"/>
    <property type="match status" value="1"/>
</dbReference>
<dbReference type="Gene3D" id="3.40.50.1820">
    <property type="entry name" value="alpha/beta hydrolase"/>
    <property type="match status" value="1"/>
</dbReference>
<name>A0A4R6QKG4_9BURK</name>
<dbReference type="EMBL" id="SNXS01000004">
    <property type="protein sequence ID" value="TDP63863.1"/>
    <property type="molecule type" value="Genomic_DNA"/>
</dbReference>
<keyword evidence="1 4" id="KW-0378">Hydrolase</keyword>